<sequence length="168" mass="18335">MAIEDAIAAGLATQAACAAIELNERRFQRWRTLAQEGDYARHAKPATVRPVNAPTPEAHEAIREAVARTAWADLNCRKRSIKILETKEVYVSHVAIWEYERAMTWQITAGSDASWGGTGEKPRIPRSCTVPTNSGPGTSPRCPPGSPISVGTWSPSKISTAERRRGGR</sequence>
<name>A0AAJ1AHM7_9BACT</name>
<feature type="region of interest" description="Disordered" evidence="1">
    <location>
        <begin position="114"/>
        <end position="168"/>
    </location>
</feature>
<dbReference type="Proteomes" id="UP001197609">
    <property type="component" value="Unassembled WGS sequence"/>
</dbReference>
<feature type="compositionally biased region" description="Polar residues" evidence="1">
    <location>
        <begin position="149"/>
        <end position="159"/>
    </location>
</feature>
<dbReference type="EMBL" id="JAIOIU010000065">
    <property type="protein sequence ID" value="MBZ0159589.1"/>
    <property type="molecule type" value="Genomic_DNA"/>
</dbReference>
<evidence type="ECO:0000313" key="2">
    <source>
        <dbReference type="EMBL" id="MBZ0159589.1"/>
    </source>
</evidence>
<evidence type="ECO:0008006" key="4">
    <source>
        <dbReference type="Google" id="ProtNLM"/>
    </source>
</evidence>
<evidence type="ECO:0000313" key="3">
    <source>
        <dbReference type="Proteomes" id="UP001197609"/>
    </source>
</evidence>
<reference evidence="2 3" key="1">
    <citation type="journal article" date="2021" name="bioRxiv">
        <title>Unraveling nitrogen, sulfur and carbon metabolic pathways and microbial community transcriptional responses to substrate deprivation and toxicity stresses in a bioreactor mimicking anoxic brackish coastal sediment conditions.</title>
        <authorList>
            <person name="Martins P.D."/>
            <person name="Echeveste M.J."/>
            <person name="Arshad A."/>
            <person name="Kurth J."/>
            <person name="Ouboter H."/>
            <person name="Jetten M.S.M."/>
            <person name="Welte C.U."/>
        </authorList>
    </citation>
    <scope>NUCLEOTIDE SEQUENCE [LARGE SCALE GENOMIC DNA]</scope>
    <source>
        <strain evidence="2">MAG_38</strain>
    </source>
</reference>
<organism evidence="2 3">
    <name type="scientific">Candidatus Methylomirabilis tolerans</name>
    <dbReference type="NCBI Taxonomy" id="3123416"/>
    <lineage>
        <taxon>Bacteria</taxon>
        <taxon>Candidatus Methylomirabilota</taxon>
        <taxon>Candidatus Methylomirabilia</taxon>
        <taxon>Candidatus Methylomirabilales</taxon>
        <taxon>Candidatus Methylomirabilaceae</taxon>
        <taxon>Candidatus Methylomirabilis</taxon>
    </lineage>
</organism>
<proteinExistence type="predicted"/>
<dbReference type="AlphaFoldDB" id="A0AAJ1AHM7"/>
<evidence type="ECO:0000256" key="1">
    <source>
        <dbReference type="SAM" id="MobiDB-lite"/>
    </source>
</evidence>
<gene>
    <name evidence="2" type="ORF">K8G79_05575</name>
</gene>
<comment type="caution">
    <text evidence="2">The sequence shown here is derived from an EMBL/GenBank/DDBJ whole genome shotgun (WGS) entry which is preliminary data.</text>
</comment>
<accession>A0AAJ1AHM7</accession>
<protein>
    <recommendedName>
        <fullName evidence="4">Transposase</fullName>
    </recommendedName>
</protein>